<organism evidence="2 3">
    <name type="scientific">Bionectria ochroleuca</name>
    <name type="common">Gliocladium roseum</name>
    <dbReference type="NCBI Taxonomy" id="29856"/>
    <lineage>
        <taxon>Eukaryota</taxon>
        <taxon>Fungi</taxon>
        <taxon>Dikarya</taxon>
        <taxon>Ascomycota</taxon>
        <taxon>Pezizomycotina</taxon>
        <taxon>Sordariomycetes</taxon>
        <taxon>Hypocreomycetidae</taxon>
        <taxon>Hypocreales</taxon>
        <taxon>Bionectriaceae</taxon>
        <taxon>Clonostachys</taxon>
    </lineage>
</organism>
<evidence type="ECO:0000313" key="2">
    <source>
        <dbReference type="EMBL" id="KAF9754666.1"/>
    </source>
</evidence>
<accession>A0A8H7TRR7</accession>
<reference evidence="2" key="1">
    <citation type="submission" date="2020-10" db="EMBL/GenBank/DDBJ databases">
        <title>High-Quality Genome Resource of Clonostachys rosea strain S41 by Oxford Nanopore Long-Read Sequencing.</title>
        <authorList>
            <person name="Wang H."/>
        </authorList>
    </citation>
    <scope>NUCLEOTIDE SEQUENCE</scope>
    <source>
        <strain evidence="2">S41</strain>
    </source>
</reference>
<name>A0A8H7TRR7_BIOOC</name>
<comment type="caution">
    <text evidence="2">The sequence shown here is derived from an EMBL/GenBank/DDBJ whole genome shotgun (WGS) entry which is preliminary data.</text>
</comment>
<dbReference type="AlphaFoldDB" id="A0A8H7TRR7"/>
<feature type="compositionally biased region" description="Polar residues" evidence="1">
    <location>
        <begin position="21"/>
        <end position="38"/>
    </location>
</feature>
<gene>
    <name evidence="2" type="ORF">IM811_010107</name>
</gene>
<evidence type="ECO:0000313" key="3">
    <source>
        <dbReference type="Proteomes" id="UP000616885"/>
    </source>
</evidence>
<proteinExistence type="predicted"/>
<dbReference type="EMBL" id="JADCTT010000003">
    <property type="protein sequence ID" value="KAF9754666.1"/>
    <property type="molecule type" value="Genomic_DNA"/>
</dbReference>
<feature type="region of interest" description="Disordered" evidence="1">
    <location>
        <begin position="21"/>
        <end position="41"/>
    </location>
</feature>
<protein>
    <submittedName>
        <fullName evidence="2">Uncharacterized protein</fullName>
    </submittedName>
</protein>
<evidence type="ECO:0000256" key="1">
    <source>
        <dbReference type="SAM" id="MobiDB-lite"/>
    </source>
</evidence>
<sequence>MSSSGRDYQLKIPTEDHLTRNSILPLQSSETRLGSSRSLRPMDSREARISLQVVGQIATTFADQPTGEFFSGESSRWQKTFASLFLRLMSSSAFRSFVLPVSYSDKTPQR</sequence>
<dbReference type="Proteomes" id="UP000616885">
    <property type="component" value="Unassembled WGS sequence"/>
</dbReference>